<evidence type="ECO:0008006" key="3">
    <source>
        <dbReference type="Google" id="ProtNLM"/>
    </source>
</evidence>
<dbReference type="AlphaFoldDB" id="A0A9Q8SGD5"/>
<accession>A0A9Q8SGD5</accession>
<protein>
    <recommendedName>
        <fullName evidence="3">DUF218 domain-containing protein</fullName>
    </recommendedName>
</protein>
<gene>
    <name evidence="1" type="ORF">CLUP02_02368</name>
</gene>
<dbReference type="InterPro" id="IPR051599">
    <property type="entry name" value="Cell_Envelope_Assoc"/>
</dbReference>
<name>A0A9Q8SGD5_9PEZI</name>
<evidence type="ECO:0000313" key="1">
    <source>
        <dbReference type="EMBL" id="UQC76902.1"/>
    </source>
</evidence>
<proteinExistence type="predicted"/>
<reference evidence="1" key="1">
    <citation type="journal article" date="2021" name="Mol. Plant Microbe Interact.">
        <title>Complete Genome Sequence of the Plant-Pathogenic Fungus Colletotrichum lupini.</title>
        <authorList>
            <person name="Baroncelli R."/>
            <person name="Pensec F."/>
            <person name="Da Lio D."/>
            <person name="Boufleur T."/>
            <person name="Vicente I."/>
            <person name="Sarrocco S."/>
            <person name="Picot A."/>
            <person name="Baraldi E."/>
            <person name="Sukno S."/>
            <person name="Thon M."/>
            <person name="Le Floch G."/>
        </authorList>
    </citation>
    <scope>NUCLEOTIDE SEQUENCE</scope>
    <source>
        <strain evidence="1">IMI 504893</strain>
    </source>
</reference>
<dbReference type="Gene3D" id="1.10.3620.10">
    <property type="entry name" value="YdcF like domain"/>
    <property type="match status" value="1"/>
</dbReference>
<organism evidence="1 2">
    <name type="scientific">Colletotrichum lupini</name>
    <dbReference type="NCBI Taxonomy" id="145971"/>
    <lineage>
        <taxon>Eukaryota</taxon>
        <taxon>Fungi</taxon>
        <taxon>Dikarya</taxon>
        <taxon>Ascomycota</taxon>
        <taxon>Pezizomycotina</taxon>
        <taxon>Sordariomycetes</taxon>
        <taxon>Hypocreomycetidae</taxon>
        <taxon>Glomerellales</taxon>
        <taxon>Glomerellaceae</taxon>
        <taxon>Colletotrichum</taxon>
        <taxon>Colletotrichum acutatum species complex</taxon>
    </lineage>
</organism>
<dbReference type="KEGG" id="clup:CLUP02_02368"/>
<evidence type="ECO:0000313" key="2">
    <source>
        <dbReference type="Proteomes" id="UP000830671"/>
    </source>
</evidence>
<dbReference type="Proteomes" id="UP000830671">
    <property type="component" value="Chromosome 2"/>
</dbReference>
<dbReference type="GeneID" id="73336410"/>
<dbReference type="InterPro" id="IPR014729">
    <property type="entry name" value="Rossmann-like_a/b/a_fold"/>
</dbReference>
<dbReference type="Gene3D" id="3.40.50.620">
    <property type="entry name" value="HUPs"/>
    <property type="match status" value="1"/>
</dbReference>
<dbReference type="EMBL" id="CP019474">
    <property type="protein sequence ID" value="UQC76902.1"/>
    <property type="molecule type" value="Genomic_DNA"/>
</dbReference>
<keyword evidence="2" id="KW-1185">Reference proteome</keyword>
<dbReference type="RefSeq" id="XP_049138543.1">
    <property type="nucleotide sequence ID" value="XM_049281400.1"/>
</dbReference>
<dbReference type="PANTHER" id="PTHR30336:SF20">
    <property type="entry name" value="DUF218 DOMAIN-CONTAINING PROTEIN"/>
    <property type="match status" value="1"/>
</dbReference>
<dbReference type="PANTHER" id="PTHR30336">
    <property type="entry name" value="INNER MEMBRANE PROTEIN, PROBABLE PERMEASE"/>
    <property type="match status" value="1"/>
</dbReference>
<sequence length="338" mass="36961">MLNASQFASMANAAYSINILSSFLSNEEIRDVNGLNQFFRSLPDPAAPSKVEEHQATDVIVFCASSVLSLADVVFSAVTTNGLRSKEQISKYTDATILEGRNTVLVLCGGIGHSTPFLYEAISNHPVYGVLADEVQGKAESRVLQLIAERWYGVQTHDVGTVEATIQPNDTNKFLVVVEDRSTNCGGNAAESKRVLEACGVYCPRSIVIVQDPTMSRRTVATFQRAYDGESDVLPQIKSWPTFTPKVKLIDNSKGLVDKDVMAQLVFDDEGCAHKTSGGMWSIRRFVDLLMGEIPRLRDDGEGYGPKGKDFVVHVDIPESVDAAWAMLYSLVGKQSRS</sequence>
<dbReference type="GO" id="GO:0005886">
    <property type="term" value="C:plasma membrane"/>
    <property type="evidence" value="ECO:0007669"/>
    <property type="project" value="TreeGrafter"/>
</dbReference>